<dbReference type="InterPro" id="IPR006311">
    <property type="entry name" value="TAT_signal"/>
</dbReference>
<organism evidence="1 2">
    <name type="scientific">Acetobacter indonesiensis</name>
    <dbReference type="NCBI Taxonomy" id="104101"/>
    <lineage>
        <taxon>Bacteria</taxon>
        <taxon>Pseudomonadati</taxon>
        <taxon>Pseudomonadota</taxon>
        <taxon>Alphaproteobacteria</taxon>
        <taxon>Acetobacterales</taxon>
        <taxon>Acetobacteraceae</taxon>
        <taxon>Acetobacter</taxon>
    </lineage>
</organism>
<protein>
    <recommendedName>
        <fullName evidence="3">Spermidine dehydrogenase SpdH</fullName>
    </recommendedName>
</protein>
<reference evidence="2" key="1">
    <citation type="submission" date="2014-06" db="EMBL/GenBank/DDBJ databases">
        <authorList>
            <person name="Winans N.J."/>
            <person name="Newell P.D."/>
            <person name="Douglas A.E."/>
        </authorList>
    </citation>
    <scope>NUCLEOTIDE SEQUENCE [LARGE SCALE GENOMIC DNA]</scope>
</reference>
<dbReference type="RefSeq" id="WP_086658500.1">
    <property type="nucleotide sequence ID" value="NZ_JBJJWX010000018.1"/>
</dbReference>
<dbReference type="Gene3D" id="3.50.50.60">
    <property type="entry name" value="FAD/NAD(P)-binding domain"/>
    <property type="match status" value="1"/>
</dbReference>
<dbReference type="Proteomes" id="UP000194641">
    <property type="component" value="Unassembled WGS sequence"/>
</dbReference>
<dbReference type="InterPro" id="IPR036188">
    <property type="entry name" value="FAD/NAD-bd_sf"/>
</dbReference>
<evidence type="ECO:0008006" key="3">
    <source>
        <dbReference type="Google" id="ProtNLM"/>
    </source>
</evidence>
<evidence type="ECO:0000313" key="2">
    <source>
        <dbReference type="Proteomes" id="UP000194641"/>
    </source>
</evidence>
<evidence type="ECO:0000313" key="1">
    <source>
        <dbReference type="EMBL" id="OUI97069.1"/>
    </source>
</evidence>
<proteinExistence type="predicted"/>
<dbReference type="AlphaFoldDB" id="A0A252AYS1"/>
<name>A0A252AYS1_9PROT</name>
<dbReference type="Pfam" id="PF13450">
    <property type="entry name" value="NAD_binding_8"/>
    <property type="match status" value="1"/>
</dbReference>
<dbReference type="SUPFAM" id="SSF51905">
    <property type="entry name" value="FAD/NAD(P)-binding domain"/>
    <property type="match status" value="1"/>
</dbReference>
<dbReference type="PROSITE" id="PS51318">
    <property type="entry name" value="TAT"/>
    <property type="match status" value="1"/>
</dbReference>
<accession>A0A252AYS1</accession>
<gene>
    <name evidence="1" type="ORF">HK17_00215</name>
</gene>
<dbReference type="EMBL" id="JOPA01000001">
    <property type="protein sequence ID" value="OUI97069.1"/>
    <property type="molecule type" value="Genomic_DNA"/>
</dbReference>
<sequence length="670" mass="72803">MADSKRPETLETASITRRDFVGGVLLSAIAMASTEAHVASAAPSVTNPSVLPPMLTGMRGSHPGAFEAAHALRDHVLHTKNIQDTGEVYDLVVVGGGLSGLAAAHFFRKYAGVDKTVLIIENHDDFGGHAKRNQFSVDGHELVLNGGTLEIESPQRYNQWASIILSDIGIDLNTYEKENTKTEKAYENLCLKSGLFFNKETWGHDYLMPKRGSGQEQSWRFLSASALQKAPLSEKAKNDLVRLIGHAQPDYMPALNVAEKKRKLASISYTDYLKKIAQIDASAVAIFQKSGSGVFCVGADALPALFAWIMGYPGFSGLGLGEIPEGLLSDLQGGQHGRQKDSEKTVHFPDGNATLARLLVSHLIPDATNARSQDDMGLADFNYTKLDQKEQPVRIRLSTLALNVSHDGPVDQAETVSVICAPAGDASPKQLSKVKGRQVVLACWNMIIPYMVPSLPKDQKDALGYAVKGPIAYVNVAIKNWQAFKQLGVSEILCPGMFFEEVQLAEPVSLGKLKAPTDPSAPIVVRLIKTFGVPGLSKRDQHRAGRAILLGLTFEQFEQEVRQQLQRILGSGGFNADTDIAAITVNRWPHGYAYTYNSLYDPLDWVFTETSERPCVKARKPFGRIAIANSDSGASPHTDAAFEQAHRAVTELLARQTFPFVSATPGASTL</sequence>
<comment type="caution">
    <text evidence="1">The sequence shown here is derived from an EMBL/GenBank/DDBJ whole genome shotgun (WGS) entry which is preliminary data.</text>
</comment>